<reference evidence="5 6" key="1">
    <citation type="submission" date="2015-11" db="EMBL/GenBank/DDBJ databases">
        <title>Exploring the genomic traits of fungus-feeding bacterial genus Collimonas.</title>
        <authorList>
            <person name="Song C."/>
            <person name="Schmidt R."/>
            <person name="de Jager V."/>
            <person name="Krzyzanowska D."/>
            <person name="Jongedijk E."/>
            <person name="Cankar K."/>
            <person name="Beekwilder J."/>
            <person name="van Veen A."/>
            <person name="de Boer W."/>
            <person name="van Veen J.A."/>
            <person name="Garbeva P."/>
        </authorList>
    </citation>
    <scope>NUCLEOTIDE SEQUENCE [LARGE SCALE GENOMIC DNA]</scope>
    <source>
        <strain evidence="5 6">Ter282</strain>
    </source>
</reference>
<dbReference type="InterPro" id="IPR018060">
    <property type="entry name" value="HTH_AraC"/>
</dbReference>
<dbReference type="PANTHER" id="PTHR30146:SF24">
    <property type="entry name" value="XYLOSE OPERON REGULATORY PROTEIN"/>
    <property type="match status" value="1"/>
</dbReference>
<dbReference type="InterPro" id="IPR028082">
    <property type="entry name" value="Peripla_BP_I"/>
</dbReference>
<dbReference type="EMBL" id="CP013235">
    <property type="protein sequence ID" value="AMP10784.1"/>
    <property type="molecule type" value="Genomic_DNA"/>
</dbReference>
<organism evidence="5 6">
    <name type="scientific">Collimonas arenae</name>
    <dbReference type="NCBI Taxonomy" id="279058"/>
    <lineage>
        <taxon>Bacteria</taxon>
        <taxon>Pseudomonadati</taxon>
        <taxon>Pseudomonadota</taxon>
        <taxon>Betaproteobacteria</taxon>
        <taxon>Burkholderiales</taxon>
        <taxon>Oxalobacteraceae</taxon>
        <taxon>Collimonas</taxon>
    </lineage>
</organism>
<dbReference type="PATRIC" id="fig|279058.17.peg.3344"/>
<dbReference type="RefSeq" id="WP_061533941.1">
    <property type="nucleotide sequence ID" value="NZ_CP013233.1"/>
</dbReference>
<evidence type="ECO:0000259" key="4">
    <source>
        <dbReference type="PROSITE" id="PS01124"/>
    </source>
</evidence>
<proteinExistence type="predicted"/>
<dbReference type="Pfam" id="PF12833">
    <property type="entry name" value="HTH_18"/>
    <property type="match status" value="1"/>
</dbReference>
<protein>
    <submittedName>
        <fullName evidence="5">Periplasmic binding s and sugar binding domain of LacI family protein</fullName>
    </submittedName>
</protein>
<gene>
    <name evidence="5" type="ORF">CAter282_3073</name>
</gene>
<dbReference type="GO" id="GO:0000976">
    <property type="term" value="F:transcription cis-regulatory region binding"/>
    <property type="evidence" value="ECO:0007669"/>
    <property type="project" value="TreeGrafter"/>
</dbReference>
<dbReference type="Gene3D" id="1.10.10.60">
    <property type="entry name" value="Homeodomain-like"/>
    <property type="match status" value="1"/>
</dbReference>
<dbReference type="GO" id="GO:0003700">
    <property type="term" value="F:DNA-binding transcription factor activity"/>
    <property type="evidence" value="ECO:0007669"/>
    <property type="project" value="InterPro"/>
</dbReference>
<dbReference type="InterPro" id="IPR009057">
    <property type="entry name" value="Homeodomain-like_sf"/>
</dbReference>
<dbReference type="CDD" id="cd01543">
    <property type="entry name" value="PBP1_XylR"/>
    <property type="match status" value="1"/>
</dbReference>
<keyword evidence="1" id="KW-0805">Transcription regulation</keyword>
<keyword evidence="3" id="KW-0804">Transcription</keyword>
<evidence type="ECO:0000313" key="6">
    <source>
        <dbReference type="Proteomes" id="UP000071778"/>
    </source>
</evidence>
<evidence type="ECO:0000256" key="1">
    <source>
        <dbReference type="ARBA" id="ARBA00023015"/>
    </source>
</evidence>
<dbReference type="SMART" id="SM00342">
    <property type="entry name" value="HTH_ARAC"/>
    <property type="match status" value="1"/>
</dbReference>
<dbReference type="Pfam" id="PF22177">
    <property type="entry name" value="PBP1_XylR"/>
    <property type="match status" value="1"/>
</dbReference>
<keyword evidence="2" id="KW-0238">DNA-binding</keyword>
<dbReference type="Pfam" id="PF13377">
    <property type="entry name" value="Peripla_BP_3"/>
    <property type="match status" value="1"/>
</dbReference>
<dbReference type="AlphaFoldDB" id="A0A127PT26"/>
<dbReference type="PROSITE" id="PS01124">
    <property type="entry name" value="HTH_ARAC_FAMILY_2"/>
    <property type="match status" value="1"/>
</dbReference>
<dbReference type="Proteomes" id="UP000071778">
    <property type="component" value="Chromosome"/>
</dbReference>
<sequence>MKKLPTTHRIALLFNANKIYDRGIITGIGNYLSSTRASWDLFLEEDFRCRLPGIERWHGDGIIADFDDPAVCEALSGSRLPVVAVGGSYQDEADYPQHIPYVATDNFKLIKLAYDHLIEAGLTRFACFSLPEAPVNRWAQERERAFQRLMQRDGMAAEIYRGVSTSAPAWDTAVEQQIAWLHSLPKPIGIIAVSDARARQLLQACLSAGIAVPEQVALIGIDNDPLARTLTRVPLSSVIQGTEEMGRTAAHLLHQMLHGVQLGGSCILVPPIGINVLASSQHEPLSHPHVMQALHFIRQYACQGIKTEQVADYVGVSRSSLESYFRRELGRSVHDEILRFKLDAAKTILEHETRSIAEIAVSCGFTSVQYMHAVFKRELGCTPREYQERAAQASLQAVKQLQS</sequence>
<evidence type="ECO:0000256" key="3">
    <source>
        <dbReference type="ARBA" id="ARBA00023163"/>
    </source>
</evidence>
<dbReference type="Gene3D" id="3.40.50.2300">
    <property type="match status" value="2"/>
</dbReference>
<accession>A0A127PT26</accession>
<dbReference type="InterPro" id="IPR046335">
    <property type="entry name" value="LacI/GalR-like_sensor"/>
</dbReference>
<keyword evidence="6" id="KW-1185">Reference proteome</keyword>
<feature type="domain" description="HTH araC/xylS-type" evidence="4">
    <location>
        <begin position="291"/>
        <end position="389"/>
    </location>
</feature>
<dbReference type="PANTHER" id="PTHR30146">
    <property type="entry name" value="LACI-RELATED TRANSCRIPTIONAL REPRESSOR"/>
    <property type="match status" value="1"/>
</dbReference>
<evidence type="ECO:0000313" key="5">
    <source>
        <dbReference type="EMBL" id="AMP10784.1"/>
    </source>
</evidence>
<dbReference type="OrthoDB" id="8766450at2"/>
<dbReference type="SUPFAM" id="SSF53822">
    <property type="entry name" value="Periplasmic binding protein-like I"/>
    <property type="match status" value="1"/>
</dbReference>
<evidence type="ECO:0000256" key="2">
    <source>
        <dbReference type="ARBA" id="ARBA00023125"/>
    </source>
</evidence>
<name>A0A127PT26_9BURK</name>
<dbReference type="SUPFAM" id="SSF46689">
    <property type="entry name" value="Homeodomain-like"/>
    <property type="match status" value="2"/>
</dbReference>
<dbReference type="InterPro" id="IPR054031">
    <property type="entry name" value="XylR_PBP1"/>
</dbReference>